<organism evidence="1">
    <name type="scientific">Osugoroshi virus</name>
    <dbReference type="NCBI Taxonomy" id="2202814"/>
    <lineage>
        <taxon>Viruses</taxon>
        <taxon>Riboviria</taxon>
        <taxon>Orthornavirae</taxon>
        <taxon>Pisuviricota</taxon>
        <taxon>Duplopiviricetes</taxon>
        <taxon>Durnavirales</taxon>
        <taxon>Partitiviridae</taxon>
    </lineage>
</organism>
<proteinExistence type="predicted"/>
<name>A0A7R7T1N3_9VIRU</name>
<protein>
    <submittedName>
        <fullName evidence="1">Uncharacterized protein</fullName>
    </submittedName>
</protein>
<sequence>MPTVKDRHGAGCKQRKIERHKNYVNTKVLISERNKRLSALLGFEVCTTTLDQSELSQVLNDCFDVDEESTSVAMAIDAFESDPFIITSVSLEEISAPLPTANFTFHEVHEREESTTCESPNLCDDNHTIYCDPQIQPGVGHVAHPLHDVRYSGSLVRGCKNKPSGTSYLCDPRVNDVKECDHKCNFERDTCAEYTKCVKMKEQLNYSLVAAVEQHLPQEMKDLIYSNLSCREKFLLSVHDGIPRSGCSKRVLVTPPPRYDKIPPYLGCTKILDRCICESVLYKRPERYKSVYVRSALHHTHWMVGLRYSTLSVHGHVGRTLSTN</sequence>
<dbReference type="EMBL" id="LC597878">
    <property type="protein sequence ID" value="BCP45658.1"/>
    <property type="molecule type" value="Genomic_RNA"/>
</dbReference>
<reference evidence="1" key="1">
    <citation type="submission" date="2020-12" db="EMBL/GenBank/DDBJ databases">
        <title>Osugoroshi viruses, novel members of Partitiviridae, are late male-killing virus in Homona magnanima.</title>
        <authorList>
            <person name="Fujita R."/>
            <person name="Inoue M."/>
            <person name="Takamatu T."/>
            <person name="Arai H."/>
            <person name="Nishino M."/>
            <person name="Abe N."/>
            <person name="Nakai M."/>
            <person name="Urayama S."/>
            <person name="Chiba Y."/>
            <person name="Kunimi Y."/>
        </authorList>
    </citation>
    <scope>NUCLEOTIDE SEQUENCE</scope>
</reference>
<accession>A0A7R7T1N3</accession>
<evidence type="ECO:0000313" key="1">
    <source>
        <dbReference type="EMBL" id="BCP45658.1"/>
    </source>
</evidence>